<gene>
    <name evidence="2" type="ORF">GCM10022419_010140</name>
</gene>
<evidence type="ECO:0000313" key="2">
    <source>
        <dbReference type="EMBL" id="GAA3532966.1"/>
    </source>
</evidence>
<name>A0ABP6VDA6_9ACTN</name>
<keyword evidence="3" id="KW-1185">Reference proteome</keyword>
<evidence type="ECO:0000256" key="1">
    <source>
        <dbReference type="SAM" id="MobiDB-lite"/>
    </source>
</evidence>
<feature type="region of interest" description="Disordered" evidence="1">
    <location>
        <begin position="1"/>
        <end position="72"/>
    </location>
</feature>
<evidence type="ECO:0000313" key="3">
    <source>
        <dbReference type="Proteomes" id="UP001500630"/>
    </source>
</evidence>
<comment type="caution">
    <text evidence="2">The sequence shown here is derived from an EMBL/GenBank/DDBJ whole genome shotgun (WGS) entry which is preliminary data.</text>
</comment>
<sequence>MQRPDPSAQAAYTGEQLRARLGPVVEGGRPSSEPFRVHDQGNSHSASSGGPHVPGSVSGIPLPVVLRKAPRL</sequence>
<feature type="compositionally biased region" description="Low complexity" evidence="1">
    <location>
        <begin position="43"/>
        <end position="59"/>
    </location>
</feature>
<reference evidence="3" key="1">
    <citation type="journal article" date="2019" name="Int. J. Syst. Evol. Microbiol.">
        <title>The Global Catalogue of Microorganisms (GCM) 10K type strain sequencing project: providing services to taxonomists for standard genome sequencing and annotation.</title>
        <authorList>
            <consortium name="The Broad Institute Genomics Platform"/>
            <consortium name="The Broad Institute Genome Sequencing Center for Infectious Disease"/>
            <person name="Wu L."/>
            <person name="Ma J."/>
        </authorList>
    </citation>
    <scope>NUCLEOTIDE SEQUENCE [LARGE SCALE GENOMIC DNA]</scope>
    <source>
        <strain evidence="3">JCM 17326</strain>
    </source>
</reference>
<organism evidence="2 3">
    <name type="scientific">Nonomuraea rosea</name>
    <dbReference type="NCBI Taxonomy" id="638574"/>
    <lineage>
        <taxon>Bacteria</taxon>
        <taxon>Bacillati</taxon>
        <taxon>Actinomycetota</taxon>
        <taxon>Actinomycetes</taxon>
        <taxon>Streptosporangiales</taxon>
        <taxon>Streptosporangiaceae</taxon>
        <taxon>Nonomuraea</taxon>
    </lineage>
</organism>
<dbReference type="Proteomes" id="UP001500630">
    <property type="component" value="Unassembled WGS sequence"/>
</dbReference>
<accession>A0ABP6VDA6</accession>
<proteinExistence type="predicted"/>
<dbReference type="EMBL" id="BAABDQ010000002">
    <property type="protein sequence ID" value="GAA3532966.1"/>
    <property type="molecule type" value="Genomic_DNA"/>
</dbReference>
<protein>
    <submittedName>
        <fullName evidence="2">Uncharacterized protein</fullName>
    </submittedName>
</protein>